<proteinExistence type="predicted"/>
<evidence type="ECO:0000313" key="3">
    <source>
        <dbReference type="Proteomes" id="UP000184301"/>
    </source>
</evidence>
<dbReference type="AlphaFoldDB" id="A0A1M6WPV0"/>
<keyword evidence="1" id="KW-0472">Membrane</keyword>
<evidence type="ECO:0008006" key="4">
    <source>
        <dbReference type="Google" id="ProtNLM"/>
    </source>
</evidence>
<keyword evidence="1" id="KW-1133">Transmembrane helix</keyword>
<evidence type="ECO:0000256" key="1">
    <source>
        <dbReference type="SAM" id="Phobius"/>
    </source>
</evidence>
<evidence type="ECO:0000313" key="2">
    <source>
        <dbReference type="EMBL" id="SHK95767.1"/>
    </source>
</evidence>
<feature type="transmembrane region" description="Helical" evidence="1">
    <location>
        <begin position="186"/>
        <end position="203"/>
    </location>
</feature>
<dbReference type="EMBL" id="FQZY01000117">
    <property type="protein sequence ID" value="SHK95767.1"/>
    <property type="molecule type" value="Genomic_DNA"/>
</dbReference>
<gene>
    <name evidence="2" type="ORF">SAMN02745243_04070</name>
</gene>
<dbReference type="Proteomes" id="UP000184301">
    <property type="component" value="Unassembled WGS sequence"/>
</dbReference>
<feature type="transmembrane region" description="Helical" evidence="1">
    <location>
        <begin position="161"/>
        <end position="180"/>
    </location>
</feature>
<feature type="transmembrane region" description="Helical" evidence="1">
    <location>
        <begin position="56"/>
        <end position="77"/>
    </location>
</feature>
<feature type="transmembrane region" description="Helical" evidence="1">
    <location>
        <begin position="210"/>
        <end position="229"/>
    </location>
</feature>
<protein>
    <recommendedName>
        <fullName evidence="4">DUF5058 domain-containing protein</fullName>
    </recommendedName>
</protein>
<organism evidence="2 3">
    <name type="scientific">Hespellia stercorisuis DSM 15480</name>
    <dbReference type="NCBI Taxonomy" id="1121950"/>
    <lineage>
        <taxon>Bacteria</taxon>
        <taxon>Bacillati</taxon>
        <taxon>Bacillota</taxon>
        <taxon>Clostridia</taxon>
        <taxon>Lachnospirales</taxon>
        <taxon>Lachnospiraceae</taxon>
        <taxon>Hespellia</taxon>
    </lineage>
</organism>
<name>A0A1M6WPV0_9FIRM</name>
<feature type="transmembrane region" description="Helical" evidence="1">
    <location>
        <begin position="118"/>
        <end position="140"/>
    </location>
</feature>
<keyword evidence="3" id="KW-1185">Reference proteome</keyword>
<dbReference type="PROSITE" id="PS51257">
    <property type="entry name" value="PROKAR_LIPOPROTEIN"/>
    <property type="match status" value="1"/>
</dbReference>
<feature type="transmembrane region" description="Helical" evidence="1">
    <location>
        <begin position="12"/>
        <end position="35"/>
    </location>
</feature>
<accession>A0A1M6WPV0</accession>
<dbReference type="OrthoDB" id="86868at2"/>
<dbReference type="RefSeq" id="WP_073113287.1">
    <property type="nucleotide sequence ID" value="NZ_FQZY01000117.1"/>
</dbReference>
<reference evidence="2 3" key="1">
    <citation type="submission" date="2016-11" db="EMBL/GenBank/DDBJ databases">
        <authorList>
            <person name="Jaros S."/>
            <person name="Januszkiewicz K."/>
            <person name="Wedrychowicz H."/>
        </authorList>
    </citation>
    <scope>NUCLEOTIDE SEQUENCE [LARGE SCALE GENOMIC DNA]</scope>
    <source>
        <strain evidence="2 3">DSM 15480</strain>
    </source>
</reference>
<dbReference type="STRING" id="1121950.SAMN02745243_04070"/>
<dbReference type="InterPro" id="IPR032479">
    <property type="entry name" value="DUF5058"/>
</dbReference>
<dbReference type="Pfam" id="PF16481">
    <property type="entry name" value="DUF5058"/>
    <property type="match status" value="1"/>
</dbReference>
<keyword evidence="1" id="KW-0812">Transmembrane</keyword>
<sequence>MEYLKIANGFWLWVACGLGVAWVVFQSVLFLIKSIKVSKEIGITKTQVNSAVKTSIVATIGPSLGVLVGMVALLVSMGGPVSWFRLSYIGSVAYEMFAAEIGAQAGGGALGANMSATAFATGVWVMTLGALGSILITALFTDKMGKLENIMAGGRKEMLPIIAGCAMCGTFSYLCMDRVFRFNSQTTAALSGFIIMAVLNIWNKKLNKKWIRNWSFTISMFAGMLISIVA</sequence>